<feature type="compositionally biased region" description="Low complexity" evidence="5">
    <location>
        <begin position="539"/>
        <end position="558"/>
    </location>
</feature>
<dbReference type="GO" id="GO:0030968">
    <property type="term" value="P:endoplasmic reticulum unfolded protein response"/>
    <property type="evidence" value="ECO:0007669"/>
    <property type="project" value="TreeGrafter"/>
</dbReference>
<reference evidence="8" key="1">
    <citation type="journal article" date="2017" name="Nat. Microbiol.">
        <title>Global analysis of biosynthetic gene clusters reveals vast potential of secondary metabolite production in Penicillium species.</title>
        <authorList>
            <person name="Nielsen J.C."/>
            <person name="Grijseels S."/>
            <person name="Prigent S."/>
            <person name="Ji B."/>
            <person name="Dainat J."/>
            <person name="Nielsen K.F."/>
            <person name="Frisvad J.C."/>
            <person name="Workman M."/>
            <person name="Nielsen J."/>
        </authorList>
    </citation>
    <scope>NUCLEOTIDE SEQUENCE [LARGE SCALE GENOMIC DNA]</scope>
    <source>
        <strain evidence="8">IBT 4502</strain>
    </source>
</reference>
<feature type="region of interest" description="Disordered" evidence="5">
    <location>
        <begin position="512"/>
        <end position="558"/>
    </location>
</feature>
<name>A0A1V6ND53_PENPO</name>
<dbReference type="AlphaFoldDB" id="A0A1V6ND53"/>
<dbReference type="InterPro" id="IPR029071">
    <property type="entry name" value="Ubiquitin-like_domsf"/>
</dbReference>
<proteinExistence type="predicted"/>
<evidence type="ECO:0000256" key="4">
    <source>
        <dbReference type="ARBA" id="ARBA00023136"/>
    </source>
</evidence>
<organism evidence="7 8">
    <name type="scientific">Penicillium polonicum</name>
    <dbReference type="NCBI Taxonomy" id="60169"/>
    <lineage>
        <taxon>Eukaryota</taxon>
        <taxon>Fungi</taxon>
        <taxon>Dikarya</taxon>
        <taxon>Ascomycota</taxon>
        <taxon>Pezizomycotina</taxon>
        <taxon>Eurotiomycetes</taxon>
        <taxon>Eurotiomycetidae</taxon>
        <taxon>Eurotiales</taxon>
        <taxon>Aspergillaceae</taxon>
        <taxon>Penicillium</taxon>
    </lineage>
</organism>
<feature type="region of interest" description="Disordered" evidence="5">
    <location>
        <begin position="327"/>
        <end position="360"/>
    </location>
</feature>
<feature type="compositionally biased region" description="Polar residues" evidence="5">
    <location>
        <begin position="327"/>
        <end position="337"/>
    </location>
</feature>
<keyword evidence="4" id="KW-0472">Membrane</keyword>
<dbReference type="SUPFAM" id="SSF54236">
    <property type="entry name" value="Ubiquitin-like"/>
    <property type="match status" value="1"/>
</dbReference>
<dbReference type="PANTHER" id="PTHR12943:SF27">
    <property type="entry name" value="HOMOCYSTEINE-INDUCED ENDOPLASMIC RETICULUM PROTEIN, ISOFORM A"/>
    <property type="match status" value="1"/>
</dbReference>
<keyword evidence="8" id="KW-1185">Reference proteome</keyword>
<feature type="compositionally biased region" description="Polar residues" evidence="5">
    <location>
        <begin position="125"/>
        <end position="144"/>
    </location>
</feature>
<comment type="caution">
    <text evidence="7">The sequence shown here is derived from an EMBL/GenBank/DDBJ whole genome shotgun (WGS) entry which is preliminary data.</text>
</comment>
<evidence type="ECO:0000256" key="3">
    <source>
        <dbReference type="ARBA" id="ARBA00022989"/>
    </source>
</evidence>
<evidence type="ECO:0000256" key="5">
    <source>
        <dbReference type="SAM" id="MobiDB-lite"/>
    </source>
</evidence>
<dbReference type="PROSITE" id="PS50053">
    <property type="entry name" value="UBIQUITIN_2"/>
    <property type="match status" value="1"/>
</dbReference>
<dbReference type="Gene3D" id="3.10.20.90">
    <property type="entry name" value="Phosphatidylinositol 3-kinase Catalytic Subunit, Chain A, domain 1"/>
    <property type="match status" value="1"/>
</dbReference>
<protein>
    <recommendedName>
        <fullName evidence="6">Ubiquitin-like domain-containing protein</fullName>
    </recommendedName>
</protein>
<evidence type="ECO:0000256" key="1">
    <source>
        <dbReference type="ARBA" id="ARBA00004370"/>
    </source>
</evidence>
<keyword evidence="3" id="KW-1133">Transmembrane helix</keyword>
<dbReference type="PANTHER" id="PTHR12943">
    <property type="entry name" value="HOMOCYSTEINE-RESPONSIVE ENDOPLASMIC RETICULUM-RESIDENT UNIQUITIN-LIKE DOMAIN HERPUD PROTEIN FAMILY MEMBER"/>
    <property type="match status" value="1"/>
</dbReference>
<dbReference type="GO" id="GO:0016020">
    <property type="term" value="C:membrane"/>
    <property type="evidence" value="ECO:0007669"/>
    <property type="project" value="UniProtKB-SubCell"/>
</dbReference>
<feature type="domain" description="Ubiquitin-like" evidence="6">
    <location>
        <begin position="21"/>
        <end position="74"/>
    </location>
</feature>
<dbReference type="OrthoDB" id="21589at2759"/>
<keyword evidence="2" id="KW-0812">Transmembrane</keyword>
<evidence type="ECO:0000313" key="7">
    <source>
        <dbReference type="EMBL" id="OQD62674.1"/>
    </source>
</evidence>
<accession>A0A1V6ND53</accession>
<evidence type="ECO:0000313" key="8">
    <source>
        <dbReference type="Proteomes" id="UP000191408"/>
    </source>
</evidence>
<evidence type="ECO:0000259" key="6">
    <source>
        <dbReference type="PROSITE" id="PS50053"/>
    </source>
</evidence>
<dbReference type="InterPro" id="IPR000626">
    <property type="entry name" value="Ubiquitin-like_dom"/>
</dbReference>
<feature type="compositionally biased region" description="Basic and acidic residues" evidence="5">
    <location>
        <begin position="514"/>
        <end position="538"/>
    </location>
</feature>
<sequence>MATGSSPQPMLEGDTPSTITLHILCQSLPPPSRFTLENVPLSSTIAQLKSRIEQSFPNNPQASHQRLIYRGKPLTVDDATLRAVVSSMEEGIDSMHLVLPPEPTHTEAPPASQMPQHSPLGDAAQASTSSSTWFGDSNSDSSATAAGMSSYPSIPRTMDSTPASPHVTVNQYVNASSFNRHSETTNATEAHGADFSQHILTLRGHIEEIERQLDRRIMPSMENIIRIRNQLLEIQDARPATQLPLPGVAELVARILDAQQRARLMEFMQQQHLQTGGIAQSASVAQTSISTTLGPNSTQLFMLTSPMEDNNSGNRRQHHLVARPITQQAVSPNTAPTNEFGAPRAPPAPQAPQAPGQNAAAVQNAVRQAMLNHQRRGNNVEHAGLARHIRRIWLFTRLWLFCYLTSAPGTWRRYIFVGIALLVTFFSETDIPRQFATTIISPIQRHLEGLTHAGGPADRATQTVANDAAAEFNIWDQIRRAERALVFLFASLVPGLGERHVQARTAADQAFVAEQERQARERQEQEQARERERQEQERAQAGVTEGAGNAGTEGTEQE</sequence>
<feature type="region of interest" description="Disordered" evidence="5">
    <location>
        <begin position="97"/>
        <end position="165"/>
    </location>
</feature>
<evidence type="ECO:0000256" key="2">
    <source>
        <dbReference type="ARBA" id="ARBA00022692"/>
    </source>
</evidence>
<dbReference type="EMBL" id="MDYM01000011">
    <property type="protein sequence ID" value="OQD62674.1"/>
    <property type="molecule type" value="Genomic_DNA"/>
</dbReference>
<dbReference type="InterPro" id="IPR039751">
    <property type="entry name" value="HERPUD1/2"/>
</dbReference>
<dbReference type="Pfam" id="PF00240">
    <property type="entry name" value="ubiquitin"/>
    <property type="match status" value="1"/>
</dbReference>
<gene>
    <name evidence="7" type="ORF">PENPOL_c011G04942</name>
</gene>
<comment type="subcellular location">
    <subcellularLocation>
        <location evidence="1">Membrane</location>
    </subcellularLocation>
</comment>
<dbReference type="Proteomes" id="UP000191408">
    <property type="component" value="Unassembled WGS sequence"/>
</dbReference>
<dbReference type="STRING" id="60169.A0A1V6ND53"/>